<dbReference type="GO" id="GO:0007165">
    <property type="term" value="P:signal transduction"/>
    <property type="evidence" value="ECO:0007669"/>
    <property type="project" value="InterPro"/>
</dbReference>
<evidence type="ECO:0000313" key="3">
    <source>
        <dbReference type="EMBL" id="KAG8466231.1"/>
    </source>
</evidence>
<evidence type="ECO:0000313" key="4">
    <source>
        <dbReference type="Proteomes" id="UP000751190"/>
    </source>
</evidence>
<dbReference type="InterPro" id="IPR013761">
    <property type="entry name" value="SAM/pointed_sf"/>
</dbReference>
<dbReference type="SMART" id="SM00454">
    <property type="entry name" value="SAM"/>
    <property type="match status" value="1"/>
</dbReference>
<sequence length="536" mass="57110">MSFDAFLTHDWGTDELGRSNHARVGRVAEALRAAGLSIWFDADEMRGDINQQMADGIDHSACCVVFVTERYVLKASGKGEAGADDNCKFEFDYGLRRKGVDRMLTVVMEPRCRKPGAWAGSVGGKLGGKLYVDLCEDDGTFDAGVRRLADDIRYVSSRASAPGGVGAGGGGHPHHAGGQPPPLAHALSSADLPVNRHSLGVPLNTLDVDAVGRLLGALGLSKYAPRFAQESVGGADLVGLTDSELEELGVLALHRRRLLVKAAEFAHDGVPAHLLAPPPEPPLRRVRWVEARSARWDDALATLQAQLRERGIRRGQIVAVDAHNNGPDAEAIFSAFYSHDLPDRGELELTVHKTASSELGWGSFYDQAAAHARALPSAADLVAITASCTAGDGGVLYTLAYAGRADGALSPGMGALEWAEVRGDTWDGAAHALVEQLWRKGVRNGQIVAIDAHNNGPDAPAIFSAFYSHDLPDRGELSLSFSAQNTRDYGWATFYERAAAPLADLKSADNLVAITASCNTGGRGVLYVWTYKTEAS</sequence>
<comment type="caution">
    <text evidence="3">The sequence shown here is derived from an EMBL/GenBank/DDBJ whole genome shotgun (WGS) entry which is preliminary data.</text>
</comment>
<dbReference type="PANTHER" id="PTHR46270">
    <property type="entry name" value="ARMADILLO-TYPE FOLD-RELATED"/>
    <property type="match status" value="1"/>
</dbReference>
<dbReference type="InterPro" id="IPR001660">
    <property type="entry name" value="SAM"/>
</dbReference>
<dbReference type="Pfam" id="PF13676">
    <property type="entry name" value="TIR_2"/>
    <property type="match status" value="1"/>
</dbReference>
<dbReference type="Proteomes" id="UP000751190">
    <property type="component" value="Unassembled WGS sequence"/>
</dbReference>
<proteinExistence type="predicted"/>
<accession>A0A8J5XL01</accession>
<dbReference type="InterPro" id="IPR035897">
    <property type="entry name" value="Toll_tir_struct_dom_sf"/>
</dbReference>
<dbReference type="CDD" id="cd09487">
    <property type="entry name" value="SAM_superfamily"/>
    <property type="match status" value="1"/>
</dbReference>
<dbReference type="InterPro" id="IPR000157">
    <property type="entry name" value="TIR_dom"/>
</dbReference>
<feature type="domain" description="SAM" evidence="2">
    <location>
        <begin position="206"/>
        <end position="264"/>
    </location>
</feature>
<evidence type="ECO:0000256" key="1">
    <source>
        <dbReference type="SAM" id="MobiDB-lite"/>
    </source>
</evidence>
<dbReference type="SUPFAM" id="SSF52200">
    <property type="entry name" value="Toll/Interleukin receptor TIR domain"/>
    <property type="match status" value="1"/>
</dbReference>
<dbReference type="EMBL" id="JAGTXO010000008">
    <property type="protein sequence ID" value="KAG8466231.1"/>
    <property type="molecule type" value="Genomic_DNA"/>
</dbReference>
<reference evidence="3" key="1">
    <citation type="submission" date="2021-05" db="EMBL/GenBank/DDBJ databases">
        <title>The genome of the haptophyte Pavlova lutheri (Diacronema luteri, Pavlovales) - a model for lipid biosynthesis in eukaryotic algae.</title>
        <authorList>
            <person name="Hulatt C.J."/>
            <person name="Posewitz M.C."/>
        </authorList>
    </citation>
    <scope>NUCLEOTIDE SEQUENCE</scope>
    <source>
        <strain evidence="3">NIVA-4/92</strain>
    </source>
</reference>
<dbReference type="OrthoDB" id="408100at2759"/>
<dbReference type="Gene3D" id="3.40.50.10140">
    <property type="entry name" value="Toll/interleukin-1 receptor homology (TIR) domain"/>
    <property type="match status" value="1"/>
</dbReference>
<dbReference type="Pfam" id="PF07647">
    <property type="entry name" value="SAM_2"/>
    <property type="match status" value="1"/>
</dbReference>
<protein>
    <recommendedName>
        <fullName evidence="2">SAM domain-containing protein</fullName>
    </recommendedName>
</protein>
<feature type="region of interest" description="Disordered" evidence="1">
    <location>
        <begin position="163"/>
        <end position="185"/>
    </location>
</feature>
<dbReference type="PROSITE" id="PS50105">
    <property type="entry name" value="SAM_DOMAIN"/>
    <property type="match status" value="1"/>
</dbReference>
<organism evidence="3 4">
    <name type="scientific">Diacronema lutheri</name>
    <name type="common">Unicellular marine alga</name>
    <name type="synonym">Monochrysis lutheri</name>
    <dbReference type="NCBI Taxonomy" id="2081491"/>
    <lineage>
        <taxon>Eukaryota</taxon>
        <taxon>Haptista</taxon>
        <taxon>Haptophyta</taxon>
        <taxon>Pavlovophyceae</taxon>
        <taxon>Pavlovales</taxon>
        <taxon>Pavlovaceae</taxon>
        <taxon>Diacronema</taxon>
    </lineage>
</organism>
<evidence type="ECO:0000259" key="2">
    <source>
        <dbReference type="PROSITE" id="PS50105"/>
    </source>
</evidence>
<gene>
    <name evidence="3" type="ORF">KFE25_001987</name>
</gene>
<dbReference type="AlphaFoldDB" id="A0A8J5XL01"/>
<name>A0A8J5XL01_DIALT</name>
<dbReference type="PANTHER" id="PTHR46270:SF2">
    <property type="entry name" value="TIR DOMAIN-CONTAINING PROTEIN"/>
    <property type="match status" value="1"/>
</dbReference>
<dbReference type="SUPFAM" id="SSF47769">
    <property type="entry name" value="SAM/Pointed domain"/>
    <property type="match status" value="1"/>
</dbReference>
<dbReference type="Gene3D" id="1.10.150.50">
    <property type="entry name" value="Transcription Factor, Ets-1"/>
    <property type="match status" value="1"/>
</dbReference>
<keyword evidence="4" id="KW-1185">Reference proteome</keyword>